<dbReference type="PANTHER" id="PTHR33395:SF22">
    <property type="entry name" value="REVERSE TRANSCRIPTASE DOMAIN-CONTAINING PROTEIN"/>
    <property type="match status" value="1"/>
</dbReference>
<dbReference type="InterPro" id="IPR000477">
    <property type="entry name" value="RT_dom"/>
</dbReference>
<evidence type="ECO:0000313" key="2">
    <source>
        <dbReference type="Proteomes" id="UP001652625"/>
    </source>
</evidence>
<evidence type="ECO:0000259" key="1">
    <source>
        <dbReference type="PROSITE" id="PS50878"/>
    </source>
</evidence>
<dbReference type="InterPro" id="IPR036691">
    <property type="entry name" value="Endo/exonu/phosph_ase_sf"/>
</dbReference>
<dbReference type="Proteomes" id="UP001652625">
    <property type="component" value="Chromosome 11"/>
</dbReference>
<accession>A0ABM4CUV2</accession>
<dbReference type="CDD" id="cd01650">
    <property type="entry name" value="RT_nLTR_like"/>
    <property type="match status" value="1"/>
</dbReference>
<evidence type="ECO:0000313" key="3">
    <source>
        <dbReference type="RefSeq" id="XP_065665729.1"/>
    </source>
</evidence>
<dbReference type="Gene3D" id="3.60.10.10">
    <property type="entry name" value="Endonuclease/exonuclease/phosphatase"/>
    <property type="match status" value="1"/>
</dbReference>
<reference evidence="3" key="1">
    <citation type="submission" date="2025-08" db="UniProtKB">
        <authorList>
            <consortium name="RefSeq"/>
        </authorList>
    </citation>
    <scope>IDENTIFICATION</scope>
</reference>
<organism evidence="2 3">
    <name type="scientific">Hydra vulgaris</name>
    <name type="common">Hydra</name>
    <name type="synonym">Hydra attenuata</name>
    <dbReference type="NCBI Taxonomy" id="6087"/>
    <lineage>
        <taxon>Eukaryota</taxon>
        <taxon>Metazoa</taxon>
        <taxon>Cnidaria</taxon>
        <taxon>Hydrozoa</taxon>
        <taxon>Hydroidolina</taxon>
        <taxon>Anthoathecata</taxon>
        <taxon>Aplanulata</taxon>
        <taxon>Hydridae</taxon>
        <taxon>Hydra</taxon>
    </lineage>
</organism>
<dbReference type="GeneID" id="136087151"/>
<dbReference type="PROSITE" id="PS50878">
    <property type="entry name" value="RT_POL"/>
    <property type="match status" value="1"/>
</dbReference>
<proteinExistence type="predicted"/>
<dbReference type="SUPFAM" id="SSF56219">
    <property type="entry name" value="DNase I-like"/>
    <property type="match status" value="1"/>
</dbReference>
<dbReference type="RefSeq" id="XP_065665729.1">
    <property type="nucleotide sequence ID" value="XM_065809657.1"/>
</dbReference>
<gene>
    <name evidence="3" type="primary">LOC136087151</name>
</gene>
<keyword evidence="2" id="KW-1185">Reference proteome</keyword>
<name>A0ABM4CUV2_HYDVU</name>
<sequence length="646" mass="73472">MLENLNNYKTFSKNSSVNNKKQPFINSINNNNNFLNDNHSLKLKCLYTNSTSLNKEKLLELSDIALSTSIDIIFITETWFNEISSPSIKNYDLFRHDRNNHAGVAIYSRTCLNVIELSLSQIHSCFTFKHSEQLWLSLPISKRNKLLINCIYRPPKMMEKTAKEINNCITLAKKSIDGNRFLGLLLTGNFNYPNIVWNDDYSTNFKGPSKPIEANFINTLNISFLYQCIHSPTFILNKDKCINTLDLVITDSPNKISKIAFDPPLGCATQGHLLLNWNLIIERSNYSTPFIFSKLCYKKRNTKWKVPYLVNLSNTVRNQIKKYTRSAIRIFEEDLANDKRNPKRLFNYINSKCSSSSPINALITESDFSVKKVGIANELNLQFQSVFTTGNVHTLPHFPNRTSNTISSLKIDQSLVKSHLLKLDLNKSFGTDCSWLEANVTPLYKKSCKTDPANCRPVSLTSVTCKILEKIIRDKITEHLSHNNLISTCQHGFVTSKSSLTNLLETMDFITFAKSNKKLTDVIFLDYAKAFDKVPHKPLLFKLEKYGIVGKLFSWINSFLSNSRQRVVLGETISDYVPVTSSVPQGSLVGPTLFIIYVNDLPDKINNVCKMYANYTKILATIKSKKKAMNDCRVILIGLQNGQECG</sequence>
<dbReference type="Pfam" id="PF00078">
    <property type="entry name" value="RVT_1"/>
    <property type="match status" value="1"/>
</dbReference>
<feature type="domain" description="Reverse transcriptase" evidence="1">
    <location>
        <begin position="424"/>
        <end position="646"/>
    </location>
</feature>
<dbReference type="PANTHER" id="PTHR33395">
    <property type="entry name" value="TRANSCRIPTASE, PUTATIVE-RELATED-RELATED"/>
    <property type="match status" value="1"/>
</dbReference>
<protein>
    <submittedName>
        <fullName evidence="3">Uncharacterized protein LOC136087151</fullName>
    </submittedName>
</protein>